<evidence type="ECO:0000313" key="2">
    <source>
        <dbReference type="Proteomes" id="UP000191897"/>
    </source>
</evidence>
<sequence length="176" mass="20096">MSVTLGEAIARMQETGDWSFEEDSLWSAQDILEFEDYTSLSVPEQLAEVLVNYGWNGFEQPDVYANFVVTYEDGTRSAHEVQVLVSGKKRFYDRHDMFITSPAWPEQFTLPMIFFGTADGGNSYLLMNGRDRTDNRVWLWEQASDPFGTGNNARGLGLAAPSLYEFFYNLKKVDEI</sequence>
<dbReference type="EMBL" id="FBWC01000031">
    <property type="protein sequence ID" value="CUX64729.1"/>
    <property type="molecule type" value="Genomic_DNA"/>
</dbReference>
<organism evidence="1 2">
    <name type="scientific">Agrobacterium tumefaciens str. Kerr 14</name>
    <dbReference type="NCBI Taxonomy" id="1183424"/>
    <lineage>
        <taxon>Bacteria</taxon>
        <taxon>Pseudomonadati</taxon>
        <taxon>Pseudomonadota</taxon>
        <taxon>Alphaproteobacteria</taxon>
        <taxon>Hyphomicrobiales</taxon>
        <taxon>Rhizobiaceae</taxon>
        <taxon>Rhizobium/Agrobacterium group</taxon>
        <taxon>Agrobacterium</taxon>
        <taxon>Agrobacterium tumefaciens complex</taxon>
    </lineage>
</organism>
<dbReference type="RefSeq" id="WP_003504569.1">
    <property type="nucleotide sequence ID" value="NZ_LT009731.1"/>
</dbReference>
<evidence type="ECO:0008006" key="3">
    <source>
        <dbReference type="Google" id="ProtNLM"/>
    </source>
</evidence>
<dbReference type="AlphaFoldDB" id="A0A1S7S9N0"/>
<accession>A0A1S7S9N0</accession>
<proteinExistence type="predicted"/>
<name>A0A1S7S9N0_AGRTU</name>
<protein>
    <recommendedName>
        <fullName evidence="3">Knr4/Smi1-like domain-containing protein</fullName>
    </recommendedName>
</protein>
<evidence type="ECO:0000313" key="1">
    <source>
        <dbReference type="EMBL" id="CUX64729.1"/>
    </source>
</evidence>
<reference evidence="1 2" key="1">
    <citation type="submission" date="2016-01" db="EMBL/GenBank/DDBJ databases">
        <authorList>
            <person name="Oliw E.H."/>
        </authorList>
    </citation>
    <scope>NUCLEOTIDE SEQUENCE [LARGE SCALE GENOMIC DNA]</scope>
    <source>
        <strain evidence="1 2">Kerr 14</strain>
    </source>
</reference>
<dbReference type="SUPFAM" id="SSF160631">
    <property type="entry name" value="SMI1/KNR4-like"/>
    <property type="match status" value="1"/>
</dbReference>
<dbReference type="Proteomes" id="UP000191897">
    <property type="component" value="Unassembled WGS sequence"/>
</dbReference>
<dbReference type="InterPro" id="IPR037883">
    <property type="entry name" value="Knr4/Smi1-like_sf"/>
</dbReference>
<gene>
    <name evidence="1" type="ORF">AGR4C_Lc90284</name>
</gene>